<evidence type="ECO:0000256" key="5">
    <source>
        <dbReference type="ARBA" id="ARBA00023239"/>
    </source>
</evidence>
<comment type="cofactor">
    <cofactor evidence="1 6 7">
        <name>pyridoxal 5'-phosphate</name>
        <dbReference type="ChEBI" id="CHEBI:597326"/>
    </cofactor>
</comment>
<dbReference type="Proteomes" id="UP000636793">
    <property type="component" value="Unassembled WGS sequence"/>
</dbReference>
<proteinExistence type="inferred from homology"/>
<dbReference type="PANTHER" id="PTHR45677">
    <property type="entry name" value="GLUTAMATE DECARBOXYLASE-RELATED"/>
    <property type="match status" value="1"/>
</dbReference>
<dbReference type="EMBL" id="BMHI01000001">
    <property type="protein sequence ID" value="GGB14611.1"/>
    <property type="molecule type" value="Genomic_DNA"/>
</dbReference>
<dbReference type="AlphaFoldDB" id="A0A916SSP5"/>
<keyword evidence="4 6" id="KW-0663">Pyridoxal phosphate</keyword>
<name>A0A916SSP5_9MICO</name>
<reference evidence="8" key="1">
    <citation type="journal article" date="2014" name="Int. J. Syst. Evol. Microbiol.">
        <title>Complete genome sequence of Corynebacterium casei LMG S-19264T (=DSM 44701T), isolated from a smear-ripened cheese.</title>
        <authorList>
            <consortium name="US DOE Joint Genome Institute (JGI-PGF)"/>
            <person name="Walter F."/>
            <person name="Albersmeier A."/>
            <person name="Kalinowski J."/>
            <person name="Ruckert C."/>
        </authorList>
    </citation>
    <scope>NUCLEOTIDE SEQUENCE</scope>
    <source>
        <strain evidence="8">CGMCC 1.15085</strain>
    </source>
</reference>
<evidence type="ECO:0000256" key="6">
    <source>
        <dbReference type="PIRSR" id="PIRSR602129-50"/>
    </source>
</evidence>
<dbReference type="GO" id="GO:0019752">
    <property type="term" value="P:carboxylic acid metabolic process"/>
    <property type="evidence" value="ECO:0007669"/>
    <property type="project" value="InterPro"/>
</dbReference>
<protein>
    <submittedName>
        <fullName evidence="8">Pyridoxal-dependent decarboxylase</fullName>
    </submittedName>
</protein>
<evidence type="ECO:0000256" key="1">
    <source>
        <dbReference type="ARBA" id="ARBA00001933"/>
    </source>
</evidence>
<keyword evidence="3" id="KW-0210">Decarboxylase</keyword>
<evidence type="ECO:0000313" key="9">
    <source>
        <dbReference type="Proteomes" id="UP000636793"/>
    </source>
</evidence>
<organism evidence="8 9">
    <name type="scientific">Flexivirga endophytica</name>
    <dbReference type="NCBI Taxonomy" id="1849103"/>
    <lineage>
        <taxon>Bacteria</taxon>
        <taxon>Bacillati</taxon>
        <taxon>Actinomycetota</taxon>
        <taxon>Actinomycetes</taxon>
        <taxon>Micrococcales</taxon>
        <taxon>Dermacoccaceae</taxon>
        <taxon>Flexivirga</taxon>
    </lineage>
</organism>
<dbReference type="CDD" id="cd06450">
    <property type="entry name" value="DOPA_deC_like"/>
    <property type="match status" value="1"/>
</dbReference>
<dbReference type="Pfam" id="PF00282">
    <property type="entry name" value="Pyridoxal_deC"/>
    <property type="match status" value="1"/>
</dbReference>
<evidence type="ECO:0000256" key="3">
    <source>
        <dbReference type="ARBA" id="ARBA00022793"/>
    </source>
</evidence>
<reference evidence="8" key="2">
    <citation type="submission" date="2020-09" db="EMBL/GenBank/DDBJ databases">
        <authorList>
            <person name="Sun Q."/>
            <person name="Zhou Y."/>
        </authorList>
    </citation>
    <scope>NUCLEOTIDE SEQUENCE</scope>
    <source>
        <strain evidence="8">CGMCC 1.15085</strain>
    </source>
</reference>
<dbReference type="RefSeq" id="WP_188834970.1">
    <property type="nucleotide sequence ID" value="NZ_BMHI01000001.1"/>
</dbReference>
<keyword evidence="5 7" id="KW-0456">Lyase</keyword>
<gene>
    <name evidence="8" type="ORF">GCM10011492_00310</name>
</gene>
<comment type="caution">
    <text evidence="8">The sequence shown here is derived from an EMBL/GenBank/DDBJ whole genome shotgun (WGS) entry which is preliminary data.</text>
</comment>
<dbReference type="GO" id="GO:0005737">
    <property type="term" value="C:cytoplasm"/>
    <property type="evidence" value="ECO:0007669"/>
    <property type="project" value="TreeGrafter"/>
</dbReference>
<dbReference type="GO" id="GO:0004058">
    <property type="term" value="F:aromatic-L-amino-acid decarboxylase activity"/>
    <property type="evidence" value="ECO:0007669"/>
    <property type="project" value="UniProtKB-ARBA"/>
</dbReference>
<evidence type="ECO:0000313" key="8">
    <source>
        <dbReference type="EMBL" id="GGB14611.1"/>
    </source>
</evidence>
<evidence type="ECO:0000256" key="7">
    <source>
        <dbReference type="RuleBase" id="RU000382"/>
    </source>
</evidence>
<dbReference type="GO" id="GO:0030170">
    <property type="term" value="F:pyridoxal phosphate binding"/>
    <property type="evidence" value="ECO:0007669"/>
    <property type="project" value="InterPro"/>
</dbReference>
<dbReference type="InterPro" id="IPR015424">
    <property type="entry name" value="PyrdxlP-dep_Trfase"/>
</dbReference>
<dbReference type="PANTHER" id="PTHR45677:SF8">
    <property type="entry name" value="CYSTEINE SULFINIC ACID DECARBOXYLASE"/>
    <property type="match status" value="1"/>
</dbReference>
<keyword evidence="9" id="KW-1185">Reference proteome</keyword>
<feature type="modified residue" description="N6-(pyridoxal phosphate)lysine" evidence="6">
    <location>
        <position position="309"/>
    </location>
</feature>
<dbReference type="Gene3D" id="3.40.640.10">
    <property type="entry name" value="Type I PLP-dependent aspartate aminotransferase-like (Major domain)"/>
    <property type="match status" value="1"/>
</dbReference>
<dbReference type="SUPFAM" id="SSF53383">
    <property type="entry name" value="PLP-dependent transferases"/>
    <property type="match status" value="1"/>
</dbReference>
<dbReference type="InterPro" id="IPR015421">
    <property type="entry name" value="PyrdxlP-dep_Trfase_major"/>
</dbReference>
<dbReference type="InterPro" id="IPR010977">
    <property type="entry name" value="Aromatic_deC"/>
</dbReference>
<dbReference type="GO" id="GO:0006520">
    <property type="term" value="P:amino acid metabolic process"/>
    <property type="evidence" value="ECO:0007669"/>
    <property type="project" value="InterPro"/>
</dbReference>
<dbReference type="PRINTS" id="PR00800">
    <property type="entry name" value="YHDCRBOXLASE"/>
</dbReference>
<dbReference type="InterPro" id="IPR015422">
    <property type="entry name" value="PyrdxlP-dep_Trfase_small"/>
</dbReference>
<sequence length="498" mass="53846">MPLPPDPADFLLDGHSPNRYEGDLAGAIATVSRRLTNCTAPFSGVDHRAARRAVESIDLSRPLDDTSSALRELDDLYLRDAVYFHHPRYLAHLNCPVATPAVAADAIASAVNSSLDTWDQSGGGTLIEQRLIDWTCKRLGFNPQFADGIFTSGGTQSNLHALYLAREHALACRGVDRVEAVSRLRVFTSADSHFSVRTAARLLGLPAEAVHAVATDSNRRMNTDELRSAIVAARADGSIPMAVVATAGTTDFGVIDPLDEIADIVDRQPESVWLHVDAAYGGGLLVSPTRRSLLRGIERAHSATIDFHKSFFQPVSASAVLVRRAEWMDPGRHHADYLNPARMARAGIPNQVDKSLQTTRRFDALKLWLTLRVMGADAVGELFDRVIELASAAYELIATDTRFTVVTTSDLSTVVFRFAPSDAAELDPELLDAANLAARTALSANAEAMIASTVVDDRTFLKFTLLNPRTTLDDIAEVLELIAAYASAPLPAEPSLAS</sequence>
<dbReference type="InterPro" id="IPR002129">
    <property type="entry name" value="PyrdxlP-dep_de-COase"/>
</dbReference>
<accession>A0A916SSP5</accession>
<evidence type="ECO:0000256" key="2">
    <source>
        <dbReference type="ARBA" id="ARBA00009533"/>
    </source>
</evidence>
<evidence type="ECO:0000256" key="4">
    <source>
        <dbReference type="ARBA" id="ARBA00022898"/>
    </source>
</evidence>
<comment type="similarity">
    <text evidence="2 7">Belongs to the group II decarboxylase family.</text>
</comment>
<dbReference type="Gene3D" id="3.90.1150.10">
    <property type="entry name" value="Aspartate Aminotransferase, domain 1"/>
    <property type="match status" value="1"/>
</dbReference>